<dbReference type="Proteomes" id="UP001201161">
    <property type="component" value="Unassembled WGS sequence"/>
</dbReference>
<evidence type="ECO:0000256" key="4">
    <source>
        <dbReference type="ARBA" id="ARBA00022801"/>
    </source>
</evidence>
<dbReference type="InterPro" id="IPR015868">
    <property type="entry name" value="Glutaminase"/>
</dbReference>
<keyword evidence="6" id="KW-0007">Acetylation</keyword>
<evidence type="ECO:0000313" key="9">
    <source>
        <dbReference type="EMBL" id="MCF6378718.1"/>
    </source>
</evidence>
<dbReference type="PROSITE" id="PS50042">
    <property type="entry name" value="CNMP_BINDING_3"/>
    <property type="match status" value="1"/>
</dbReference>
<dbReference type="InterPro" id="IPR014710">
    <property type="entry name" value="RmlC-like_jellyroll"/>
</dbReference>
<dbReference type="Gene3D" id="2.60.120.10">
    <property type="entry name" value="Jelly Rolls"/>
    <property type="match status" value="1"/>
</dbReference>
<dbReference type="CDD" id="cd00038">
    <property type="entry name" value="CAP_ED"/>
    <property type="match status" value="1"/>
</dbReference>
<dbReference type="EMBL" id="JAKJHZ010000009">
    <property type="protein sequence ID" value="MCF6378718.1"/>
    <property type="molecule type" value="Genomic_DNA"/>
</dbReference>
<dbReference type="NCBIfam" id="TIGR03814">
    <property type="entry name" value="Gln_ase"/>
    <property type="match status" value="1"/>
</dbReference>
<dbReference type="InterPro" id="IPR012338">
    <property type="entry name" value="Beta-lactam/transpept-like"/>
</dbReference>
<feature type="binding site" evidence="6">
    <location>
        <position position="263"/>
    </location>
    <ligand>
        <name>substrate</name>
    </ligand>
</feature>
<evidence type="ECO:0000256" key="1">
    <source>
        <dbReference type="ARBA" id="ARBA00011076"/>
    </source>
</evidence>
<gene>
    <name evidence="6 9" type="primary">glsA</name>
    <name evidence="9" type="ORF">L2K70_13980</name>
</gene>
<feature type="binding site" evidence="6">
    <location>
        <position position="162"/>
    </location>
    <ligand>
        <name>substrate</name>
    </ligand>
</feature>
<feature type="domain" description="Cyclic nucleotide-binding" evidence="7">
    <location>
        <begin position="458"/>
        <end position="558"/>
    </location>
</feature>
<comment type="similarity">
    <text evidence="1 6">Belongs to the glutaminase family.</text>
</comment>
<comment type="subunit">
    <text evidence="2 6">Homotetramer.</text>
</comment>
<dbReference type="SUPFAM" id="SSF52091">
    <property type="entry name" value="SpoIIaa-like"/>
    <property type="match status" value="1"/>
</dbReference>
<feature type="domain" description="STAS" evidence="8">
    <location>
        <begin position="349"/>
        <end position="416"/>
    </location>
</feature>
<keyword evidence="4 6" id="KW-0378">Hydrolase</keyword>
<evidence type="ECO:0000256" key="6">
    <source>
        <dbReference type="HAMAP-Rule" id="MF_00313"/>
    </source>
</evidence>
<protein>
    <recommendedName>
        <fullName evidence="3 6">Glutaminase</fullName>
        <ecNumber evidence="3 6">3.5.1.2</ecNumber>
    </recommendedName>
</protein>
<feature type="binding site" evidence="6">
    <location>
        <position position="118"/>
    </location>
    <ligand>
        <name>substrate</name>
    </ligand>
</feature>
<feature type="binding site" evidence="6">
    <location>
        <position position="193"/>
    </location>
    <ligand>
        <name>substrate</name>
    </ligand>
</feature>
<evidence type="ECO:0000256" key="5">
    <source>
        <dbReference type="ARBA" id="ARBA00049534"/>
    </source>
</evidence>
<dbReference type="InterPro" id="IPR002645">
    <property type="entry name" value="STAS_dom"/>
</dbReference>
<dbReference type="SUPFAM" id="SSF51206">
    <property type="entry name" value="cAMP-binding domain-like"/>
    <property type="match status" value="1"/>
</dbReference>
<dbReference type="InterPro" id="IPR036513">
    <property type="entry name" value="STAS_dom_sf"/>
</dbReference>
<dbReference type="SMART" id="SM00100">
    <property type="entry name" value="cNMP"/>
    <property type="match status" value="1"/>
</dbReference>
<feature type="binding site" evidence="6">
    <location>
        <position position="169"/>
    </location>
    <ligand>
        <name>substrate</name>
    </ligand>
</feature>
<dbReference type="HAMAP" id="MF_00313">
    <property type="entry name" value="Glutaminase"/>
    <property type="match status" value="1"/>
</dbReference>
<evidence type="ECO:0000259" key="7">
    <source>
        <dbReference type="PROSITE" id="PS50042"/>
    </source>
</evidence>
<evidence type="ECO:0000256" key="3">
    <source>
        <dbReference type="ARBA" id="ARBA00012918"/>
    </source>
</evidence>
<evidence type="ECO:0000259" key="8">
    <source>
        <dbReference type="PROSITE" id="PS50801"/>
    </source>
</evidence>
<evidence type="ECO:0000313" key="10">
    <source>
        <dbReference type="Proteomes" id="UP001201161"/>
    </source>
</evidence>
<dbReference type="RefSeq" id="WP_236402789.1">
    <property type="nucleotide sequence ID" value="NZ_JAKJHZ010000009.1"/>
</dbReference>
<organism evidence="9 10">
    <name type="scientific">Nocardioides potassii</name>
    <dbReference type="NCBI Taxonomy" id="2911371"/>
    <lineage>
        <taxon>Bacteria</taxon>
        <taxon>Bacillati</taxon>
        <taxon>Actinomycetota</taxon>
        <taxon>Actinomycetes</taxon>
        <taxon>Propionibacteriales</taxon>
        <taxon>Nocardioidaceae</taxon>
        <taxon>Nocardioides</taxon>
    </lineage>
</organism>
<accession>A0ABS9HEE0</accession>
<sequence length="593" mass="61857">MDQVTTTLPVETYLRRVHRTFSGLKDGAVADYIPPLAAADPEPFGICVVTVDGQVYAVGDSDAPFTIQSISKPFTYALALADRGLPEVRRRIGVEPSGDAFNSISLDSAGRPRNPMINAGAIAAAGLVDGGESGDPAERLVESLGVWAGRRLEVDEEVFAAEQETGHRNRAIGHMLRAVGSLDGDPERALDVYFRACSVEVTCRDLAVMAATLAGRGLNPLTGARAVPDALVTQVLSVMTTCGMYDAAGEWLVNVGIPAKSGVGGGVIGVMPGQLGVAVFSPRLDAVGNSVRGVAVFNQLARDLRLHFVNTGRTQRAAIRVRLLSETPSARQRPAEQRGDLAAASERCIVVEAGGDLLFAGAEAVSREALAPGRRLVLLDLHRAQTIDAAAAQVLAELARQLSRSGGELVVAGAHDVTAAAIGARLFHDPDAAREWCEDKLLGKEHAPVVLGPGDHPLVGGLPQPLREELEGITRVHDFVPDEQLVEAGTPAQRVHLLLAGDVVVSVPTAGGARRRLASIGPGATFGESALALGGVHTADVHGATAGRCLVLDVAALEGASAELQVHLLRSFLGSAFGVLSRVTRDSSTAVPE</sequence>
<dbReference type="Pfam" id="PF04960">
    <property type="entry name" value="Glutaminase"/>
    <property type="match status" value="1"/>
</dbReference>
<dbReference type="EC" id="3.5.1.2" evidence="3 6"/>
<dbReference type="Gene3D" id="3.30.750.24">
    <property type="entry name" value="STAS domain"/>
    <property type="match status" value="1"/>
</dbReference>
<comment type="caution">
    <text evidence="9">The sequence shown here is derived from an EMBL/GenBank/DDBJ whole genome shotgun (WGS) entry which is preliminary data.</text>
</comment>
<evidence type="ECO:0000256" key="2">
    <source>
        <dbReference type="ARBA" id="ARBA00011881"/>
    </source>
</evidence>
<dbReference type="GO" id="GO:0004359">
    <property type="term" value="F:glutaminase activity"/>
    <property type="evidence" value="ECO:0007669"/>
    <property type="project" value="UniProtKB-EC"/>
</dbReference>
<dbReference type="PANTHER" id="PTHR12544">
    <property type="entry name" value="GLUTAMINASE"/>
    <property type="match status" value="1"/>
</dbReference>
<dbReference type="CDD" id="cd07042">
    <property type="entry name" value="STAS_SulP_like_sulfate_transporter"/>
    <property type="match status" value="1"/>
</dbReference>
<dbReference type="PROSITE" id="PS50801">
    <property type="entry name" value="STAS"/>
    <property type="match status" value="1"/>
</dbReference>
<dbReference type="PANTHER" id="PTHR12544:SF29">
    <property type="entry name" value="GLUTAMINASE"/>
    <property type="match status" value="1"/>
</dbReference>
<dbReference type="SUPFAM" id="SSF56601">
    <property type="entry name" value="beta-lactamase/transpeptidase-like"/>
    <property type="match status" value="1"/>
</dbReference>
<keyword evidence="10" id="KW-1185">Reference proteome</keyword>
<reference evidence="9 10" key="1">
    <citation type="submission" date="2022-01" db="EMBL/GenBank/DDBJ databases">
        <title>Nocardioides sp. nov., an actinomycete isolated from mining soil.</title>
        <authorList>
            <person name="Liu L."/>
        </authorList>
    </citation>
    <scope>NUCLEOTIDE SEQUENCE [LARGE SCALE GENOMIC DNA]</scope>
    <source>
        <strain evidence="9 10">KLBMP 9356</strain>
    </source>
</reference>
<feature type="binding site" evidence="6">
    <location>
        <position position="69"/>
    </location>
    <ligand>
        <name>substrate</name>
    </ligand>
</feature>
<dbReference type="Gene3D" id="3.40.710.10">
    <property type="entry name" value="DD-peptidase/beta-lactamase superfamily"/>
    <property type="match status" value="1"/>
</dbReference>
<proteinExistence type="inferred from homology"/>
<name>A0ABS9HEE0_9ACTN</name>
<dbReference type="Pfam" id="PF00027">
    <property type="entry name" value="cNMP_binding"/>
    <property type="match status" value="1"/>
</dbReference>
<dbReference type="InterPro" id="IPR018490">
    <property type="entry name" value="cNMP-bd_dom_sf"/>
</dbReference>
<feature type="binding site" evidence="6">
    <location>
        <position position="245"/>
    </location>
    <ligand>
        <name>substrate</name>
    </ligand>
</feature>
<dbReference type="Pfam" id="PF01740">
    <property type="entry name" value="STAS"/>
    <property type="match status" value="1"/>
</dbReference>
<comment type="catalytic activity">
    <reaction evidence="5 6">
        <text>L-glutamine + H2O = L-glutamate + NH4(+)</text>
        <dbReference type="Rhea" id="RHEA:15889"/>
        <dbReference type="ChEBI" id="CHEBI:15377"/>
        <dbReference type="ChEBI" id="CHEBI:28938"/>
        <dbReference type="ChEBI" id="CHEBI:29985"/>
        <dbReference type="ChEBI" id="CHEBI:58359"/>
        <dbReference type="EC" id="3.5.1.2"/>
    </reaction>
</comment>
<dbReference type="InterPro" id="IPR000595">
    <property type="entry name" value="cNMP-bd_dom"/>
</dbReference>